<organism evidence="1 2">
    <name type="scientific">Andreprevotia lacus DSM 23236</name>
    <dbReference type="NCBI Taxonomy" id="1121001"/>
    <lineage>
        <taxon>Bacteria</taxon>
        <taxon>Pseudomonadati</taxon>
        <taxon>Pseudomonadota</taxon>
        <taxon>Betaproteobacteria</taxon>
        <taxon>Neisseriales</taxon>
        <taxon>Chitinibacteraceae</taxon>
        <taxon>Andreprevotia</taxon>
    </lineage>
</organism>
<protein>
    <submittedName>
        <fullName evidence="1">Uncharacterized protein</fullName>
    </submittedName>
</protein>
<proteinExistence type="predicted"/>
<dbReference type="EMBL" id="FWXD01000070">
    <property type="protein sequence ID" value="SMC30015.1"/>
    <property type="molecule type" value="Genomic_DNA"/>
</dbReference>
<keyword evidence="2" id="KW-1185">Reference proteome</keyword>
<dbReference type="Proteomes" id="UP000192761">
    <property type="component" value="Unassembled WGS sequence"/>
</dbReference>
<gene>
    <name evidence="1" type="ORF">SAMN02745857_04363</name>
</gene>
<dbReference type="RefSeq" id="WP_084093235.1">
    <property type="nucleotide sequence ID" value="NZ_FWXD01000070.1"/>
</dbReference>
<name>A0A1W1Y1K5_9NEIS</name>
<evidence type="ECO:0000313" key="1">
    <source>
        <dbReference type="EMBL" id="SMC30015.1"/>
    </source>
</evidence>
<evidence type="ECO:0000313" key="2">
    <source>
        <dbReference type="Proteomes" id="UP000192761"/>
    </source>
</evidence>
<dbReference type="AlphaFoldDB" id="A0A1W1Y1K5"/>
<reference evidence="1 2" key="1">
    <citation type="submission" date="2017-04" db="EMBL/GenBank/DDBJ databases">
        <authorList>
            <person name="Afonso C.L."/>
            <person name="Miller P.J."/>
            <person name="Scott M.A."/>
            <person name="Spackman E."/>
            <person name="Goraichik I."/>
            <person name="Dimitrov K.M."/>
            <person name="Suarez D.L."/>
            <person name="Swayne D.E."/>
        </authorList>
    </citation>
    <scope>NUCLEOTIDE SEQUENCE [LARGE SCALE GENOMIC DNA]</scope>
    <source>
        <strain evidence="1 2">DSM 23236</strain>
    </source>
</reference>
<sequence>MNKNNLKAYMNDLGFSDAHVYEDISESGAVIWHNDRTSLKFISNKDTSFIQMVVLTEQGEYLFYNAPFSSADQLTALASFLPRNESGIYRKLCQSNDEIAILIPEKEPILFRQ</sequence>
<accession>A0A1W1Y1K5</accession>